<dbReference type="RefSeq" id="WP_167490733.1">
    <property type="nucleotide sequence ID" value="NZ_CP046173.1"/>
</dbReference>
<evidence type="ECO:0000313" key="3">
    <source>
        <dbReference type="Proteomes" id="UP000500953"/>
    </source>
</evidence>
<dbReference type="Gene3D" id="3.30.530.20">
    <property type="match status" value="1"/>
</dbReference>
<proteinExistence type="predicted"/>
<evidence type="ECO:0000259" key="1">
    <source>
        <dbReference type="Pfam" id="PF03364"/>
    </source>
</evidence>
<organism evidence="2 3">
    <name type="scientific">Nocardia terpenica</name>
    <dbReference type="NCBI Taxonomy" id="455432"/>
    <lineage>
        <taxon>Bacteria</taxon>
        <taxon>Bacillati</taxon>
        <taxon>Actinomycetota</taxon>
        <taxon>Actinomycetes</taxon>
        <taxon>Mycobacteriales</taxon>
        <taxon>Nocardiaceae</taxon>
        <taxon>Nocardia</taxon>
    </lineage>
</organism>
<sequence>MGTDVITGSTTLSAPVGVVFDYVFDYGNIPQWVAGVSGCYRNEDAPYDFTLEISVHSITHRAAFTTRSWVLNDSISLVSTDHHEAGVDMEFMRIGPNSCAVAVTLRYPVANGLIFRPVNLAGRAVAQRILDRSARKLEASIARRSS</sequence>
<dbReference type="InterPro" id="IPR023393">
    <property type="entry name" value="START-like_dom_sf"/>
</dbReference>
<dbReference type="Proteomes" id="UP000500953">
    <property type="component" value="Chromosome"/>
</dbReference>
<dbReference type="Pfam" id="PF03364">
    <property type="entry name" value="Polyketide_cyc"/>
    <property type="match status" value="1"/>
</dbReference>
<dbReference type="AlphaFoldDB" id="A0A6G9ZEG9"/>
<accession>A0A6G9ZEG9</accession>
<dbReference type="SUPFAM" id="SSF55961">
    <property type="entry name" value="Bet v1-like"/>
    <property type="match status" value="1"/>
</dbReference>
<dbReference type="EMBL" id="CP046173">
    <property type="protein sequence ID" value="QIS23393.1"/>
    <property type="molecule type" value="Genomic_DNA"/>
</dbReference>
<evidence type="ECO:0000313" key="2">
    <source>
        <dbReference type="EMBL" id="QIS23393.1"/>
    </source>
</evidence>
<protein>
    <recommendedName>
        <fullName evidence="1">Coenzyme Q-binding protein COQ10 START domain-containing protein</fullName>
    </recommendedName>
</protein>
<feature type="domain" description="Coenzyme Q-binding protein COQ10 START" evidence="1">
    <location>
        <begin position="13"/>
        <end position="132"/>
    </location>
</feature>
<dbReference type="CDD" id="cd07812">
    <property type="entry name" value="SRPBCC"/>
    <property type="match status" value="1"/>
</dbReference>
<gene>
    <name evidence="2" type="ORF">F6W96_38730</name>
</gene>
<dbReference type="InterPro" id="IPR005031">
    <property type="entry name" value="COQ10_START"/>
</dbReference>
<reference evidence="2 3" key="1">
    <citation type="journal article" date="2019" name="ACS Chem. Biol.">
        <title>Identification and Mobilization of a Cryptic Antibiotic Biosynthesis Gene Locus from a Human-Pathogenic Nocardia Isolate.</title>
        <authorList>
            <person name="Herisse M."/>
            <person name="Ishida K."/>
            <person name="Porter J.L."/>
            <person name="Howden B."/>
            <person name="Hertweck C."/>
            <person name="Stinear T.P."/>
            <person name="Pidot S.J."/>
        </authorList>
    </citation>
    <scope>NUCLEOTIDE SEQUENCE [LARGE SCALE GENOMIC DNA]</scope>
    <source>
        <strain evidence="2 3">AUSMDU00012715</strain>
    </source>
</reference>
<name>A0A6G9ZEG9_9NOCA</name>